<protein>
    <submittedName>
        <fullName evidence="2">Uncharacterized protein</fullName>
    </submittedName>
</protein>
<evidence type="ECO:0000313" key="3">
    <source>
        <dbReference type="Proteomes" id="UP000250434"/>
    </source>
</evidence>
<sequence>MIEMLRRWPVWVGRAAAGWAVLNAAVAGYWAAGGERGYLFEGRAGARLPTAAEVLIVVLSLAGALAALRPGRWARLPLLGLCGVAFLGTFGLAIGAVGAIAAGAVPSPLALLYQLFCLAGAVTAVGTYLTWTRRRRGLCVRCGAPGHVPSPGPLVRPAPTSAAWPVRVVAYLGICGFLPWAAVKIVLGFGGAALGATGDEWAATFTHTAMSPLTRWLHSFGIDITVAAALVGALFLAALVHRWGFRLPRWLLLGVAWIGAPSLATYGLGLMIAGGLMLTGVLAPPEVRPFSELGAAWVTLLGGLAFGPLGLGFLVGAVSHGRRSRPHCAR</sequence>
<keyword evidence="1" id="KW-0812">Transmembrane</keyword>
<feature type="transmembrane region" description="Helical" evidence="1">
    <location>
        <begin position="12"/>
        <end position="32"/>
    </location>
</feature>
<keyword evidence="1" id="KW-0472">Membrane</keyword>
<dbReference type="RefSeq" id="WP_113691847.1">
    <property type="nucleotide sequence ID" value="NZ_CP015163.1"/>
</dbReference>
<name>A0A344L3F9_9PSEU</name>
<feature type="transmembrane region" description="Helical" evidence="1">
    <location>
        <begin position="216"/>
        <end position="238"/>
    </location>
</feature>
<feature type="transmembrane region" description="Helical" evidence="1">
    <location>
        <begin position="168"/>
        <end position="196"/>
    </location>
</feature>
<evidence type="ECO:0000256" key="1">
    <source>
        <dbReference type="SAM" id="Phobius"/>
    </source>
</evidence>
<keyword evidence="1" id="KW-1133">Transmembrane helix</keyword>
<feature type="transmembrane region" description="Helical" evidence="1">
    <location>
        <begin position="295"/>
        <end position="318"/>
    </location>
</feature>
<organism evidence="2 3">
    <name type="scientific">Amycolatopsis albispora</name>
    <dbReference type="NCBI Taxonomy" id="1804986"/>
    <lineage>
        <taxon>Bacteria</taxon>
        <taxon>Bacillati</taxon>
        <taxon>Actinomycetota</taxon>
        <taxon>Actinomycetes</taxon>
        <taxon>Pseudonocardiales</taxon>
        <taxon>Pseudonocardiaceae</taxon>
        <taxon>Amycolatopsis</taxon>
    </lineage>
</organism>
<dbReference type="Proteomes" id="UP000250434">
    <property type="component" value="Chromosome"/>
</dbReference>
<feature type="transmembrane region" description="Helical" evidence="1">
    <location>
        <begin position="78"/>
        <end position="105"/>
    </location>
</feature>
<feature type="transmembrane region" description="Helical" evidence="1">
    <location>
        <begin position="111"/>
        <end position="131"/>
    </location>
</feature>
<dbReference type="AlphaFoldDB" id="A0A344L3F9"/>
<feature type="transmembrane region" description="Helical" evidence="1">
    <location>
        <begin position="44"/>
        <end position="66"/>
    </location>
</feature>
<evidence type="ECO:0000313" key="2">
    <source>
        <dbReference type="EMBL" id="AXB42583.1"/>
    </source>
</evidence>
<dbReference type="KEGG" id="aab:A4R43_08610"/>
<proteinExistence type="predicted"/>
<keyword evidence="3" id="KW-1185">Reference proteome</keyword>
<gene>
    <name evidence="2" type="ORF">A4R43_08610</name>
</gene>
<dbReference type="EMBL" id="CP015163">
    <property type="protein sequence ID" value="AXB42583.1"/>
    <property type="molecule type" value="Genomic_DNA"/>
</dbReference>
<reference evidence="2 3" key="1">
    <citation type="submission" date="2016-04" db="EMBL/GenBank/DDBJ databases">
        <title>Complete genome sequence and analysis of deep-sea sediment isolate, Amycolatopsis sp. WP1.</title>
        <authorList>
            <person name="Wang H."/>
            <person name="Chen S."/>
            <person name="Wu Q."/>
        </authorList>
    </citation>
    <scope>NUCLEOTIDE SEQUENCE [LARGE SCALE GENOMIC DNA]</scope>
    <source>
        <strain evidence="2 3">WP1</strain>
    </source>
</reference>
<accession>A0A344L3F9</accession>
<feature type="transmembrane region" description="Helical" evidence="1">
    <location>
        <begin position="250"/>
        <end position="283"/>
    </location>
</feature>
<dbReference type="OrthoDB" id="4207230at2"/>